<gene>
    <name evidence="1" type="ORF">ORM20_00028</name>
</gene>
<name>A0A9N6ZGE3_9VIRU</name>
<dbReference type="SUPFAM" id="SSF109604">
    <property type="entry name" value="HD-domain/PDEase-like"/>
    <property type="match status" value="1"/>
</dbReference>
<dbReference type="PANTHER" id="PTHR46246:SF1">
    <property type="entry name" value="GUANOSINE-3',5'-BIS(DIPHOSPHATE) 3'-PYROPHOSPHOHYDROLASE MESH1"/>
    <property type="match status" value="1"/>
</dbReference>
<protein>
    <submittedName>
        <fullName evidence="1">Metal-dependent phosphohydrolase</fullName>
    </submittedName>
</protein>
<evidence type="ECO:0000313" key="1">
    <source>
        <dbReference type="EMBL" id="CAI3971082.1"/>
    </source>
</evidence>
<reference evidence="1" key="1">
    <citation type="submission" date="2022-10" db="EMBL/GenBank/DDBJ databases">
        <authorList>
            <person name="Meaden S."/>
        </authorList>
    </citation>
    <scope>NUCLEOTIDE SEQUENCE</scope>
</reference>
<dbReference type="PANTHER" id="PTHR46246">
    <property type="entry name" value="GUANOSINE-3',5'-BIS(DIPHOSPHATE) 3'-PYROPHOSPHOHYDROLASE MESH1"/>
    <property type="match status" value="1"/>
</dbReference>
<proteinExistence type="predicted"/>
<dbReference type="Pfam" id="PF13328">
    <property type="entry name" value="HD_4"/>
    <property type="match status" value="1"/>
</dbReference>
<accession>A0A9N6ZGE3</accession>
<dbReference type="GO" id="GO:0008893">
    <property type="term" value="F:guanosine-3',5'-bis(diphosphate) 3'-diphosphatase activity"/>
    <property type="evidence" value="ECO:0007669"/>
    <property type="project" value="TreeGrafter"/>
</dbReference>
<organism evidence="1">
    <name type="scientific">Ochrobactrum phage ORM_20</name>
    <dbReference type="NCBI Taxonomy" id="2985243"/>
    <lineage>
        <taxon>Viruses</taxon>
    </lineage>
</organism>
<dbReference type="EMBL" id="OX359470">
    <property type="protein sequence ID" value="CAI3971082.1"/>
    <property type="molecule type" value="Genomic_DNA"/>
</dbReference>
<dbReference type="CDD" id="cd00077">
    <property type="entry name" value="HDc"/>
    <property type="match status" value="1"/>
</dbReference>
<sequence>MKTPLVNMAMAFSIGAHAGIGQVRRHDNSAYWKHPERVVRLLVSSGITDENVLAAAYLHDTLEDTKVTVQDLQAIFPPEVVKLVLELTDVYQDKRFGNRKLRKEMEAQRLWSISVEAQNVKLADFLDNWSTISTQEPKFAETFAREKRMIISGFKGEVNKKLLESANKEIDTFLQNHVYKSKDA</sequence>
<dbReference type="Gene3D" id="1.10.3210.10">
    <property type="entry name" value="Hypothetical protein af1432"/>
    <property type="match status" value="1"/>
</dbReference>
<dbReference type="InterPro" id="IPR052194">
    <property type="entry name" value="MESH1"/>
</dbReference>
<dbReference type="InterPro" id="IPR003607">
    <property type="entry name" value="HD/PDEase_dom"/>
</dbReference>